<comment type="subcellular location">
    <subcellularLocation>
        <location evidence="1">Cell membrane</location>
        <topology evidence="1">Multi-pass membrane protein</topology>
    </subcellularLocation>
</comment>
<dbReference type="SUPFAM" id="SSF90123">
    <property type="entry name" value="ABC transporter transmembrane region"/>
    <property type="match status" value="1"/>
</dbReference>
<evidence type="ECO:0000256" key="4">
    <source>
        <dbReference type="ARBA" id="ARBA00022692"/>
    </source>
</evidence>
<evidence type="ECO:0000256" key="9">
    <source>
        <dbReference type="ARBA" id="ARBA00061644"/>
    </source>
</evidence>
<feature type="transmembrane region" description="Helical" evidence="10">
    <location>
        <begin position="180"/>
        <end position="198"/>
    </location>
</feature>
<dbReference type="InterPro" id="IPR014223">
    <property type="entry name" value="ABC_CydC/D"/>
</dbReference>
<evidence type="ECO:0000256" key="8">
    <source>
        <dbReference type="ARBA" id="ARBA00023136"/>
    </source>
</evidence>
<protein>
    <submittedName>
        <fullName evidence="13">Thiol reductant ABC exporter subunit CydC</fullName>
    </submittedName>
</protein>
<evidence type="ECO:0000313" key="13">
    <source>
        <dbReference type="EMBL" id="OZG65166.1"/>
    </source>
</evidence>
<dbReference type="InterPro" id="IPR003593">
    <property type="entry name" value="AAA+_ATPase"/>
</dbReference>
<dbReference type="GO" id="GO:0034040">
    <property type="term" value="F:ATPase-coupled lipid transmembrane transporter activity"/>
    <property type="evidence" value="ECO:0007669"/>
    <property type="project" value="TreeGrafter"/>
</dbReference>
<dbReference type="Gene3D" id="1.20.1560.10">
    <property type="entry name" value="ABC transporter type 1, transmembrane domain"/>
    <property type="match status" value="1"/>
</dbReference>
<comment type="similarity">
    <text evidence="9">Belongs to the ABC transporter superfamily. Lipid exporter (TC 3.A.1.106) family.</text>
</comment>
<keyword evidence="8 10" id="KW-0472">Membrane</keyword>
<dbReference type="PROSITE" id="PS50929">
    <property type="entry name" value="ABC_TM1F"/>
    <property type="match status" value="1"/>
</dbReference>
<dbReference type="NCBIfam" id="TIGR02868">
    <property type="entry name" value="CydC"/>
    <property type="match status" value="1"/>
</dbReference>
<dbReference type="GO" id="GO:0016887">
    <property type="term" value="F:ATP hydrolysis activity"/>
    <property type="evidence" value="ECO:0007669"/>
    <property type="project" value="InterPro"/>
</dbReference>
<gene>
    <name evidence="13" type="ORF">BAQU_1906</name>
</gene>
<dbReference type="PROSITE" id="PS50893">
    <property type="entry name" value="ABC_TRANSPORTER_2"/>
    <property type="match status" value="1"/>
</dbReference>
<feature type="transmembrane region" description="Helical" evidence="10">
    <location>
        <begin position="204"/>
        <end position="224"/>
    </location>
</feature>
<keyword evidence="14" id="KW-1185">Reference proteome</keyword>
<evidence type="ECO:0000256" key="3">
    <source>
        <dbReference type="ARBA" id="ARBA00022475"/>
    </source>
</evidence>
<dbReference type="GO" id="GO:0140359">
    <property type="term" value="F:ABC-type transporter activity"/>
    <property type="evidence" value="ECO:0007669"/>
    <property type="project" value="InterPro"/>
</dbReference>
<dbReference type="PANTHER" id="PTHR24221">
    <property type="entry name" value="ATP-BINDING CASSETTE SUB-FAMILY B"/>
    <property type="match status" value="1"/>
</dbReference>
<feature type="transmembrane region" description="Helical" evidence="10">
    <location>
        <begin position="68"/>
        <end position="93"/>
    </location>
</feature>
<dbReference type="InterPro" id="IPR039421">
    <property type="entry name" value="Type_1_exporter"/>
</dbReference>
<proteinExistence type="inferred from homology"/>
<feature type="domain" description="ABC transmembrane type-1" evidence="12">
    <location>
        <begin position="69"/>
        <end position="335"/>
    </location>
</feature>
<dbReference type="GO" id="GO:0005524">
    <property type="term" value="F:ATP binding"/>
    <property type="evidence" value="ECO:0007669"/>
    <property type="project" value="UniProtKB-KW"/>
</dbReference>
<dbReference type="Proteomes" id="UP000216451">
    <property type="component" value="Unassembled WGS sequence"/>
</dbReference>
<evidence type="ECO:0000256" key="1">
    <source>
        <dbReference type="ARBA" id="ARBA00004651"/>
    </source>
</evidence>
<feature type="transmembrane region" description="Helical" evidence="10">
    <location>
        <begin position="323"/>
        <end position="345"/>
    </location>
</feature>
<dbReference type="SUPFAM" id="SSF52540">
    <property type="entry name" value="P-loop containing nucleoside triphosphate hydrolases"/>
    <property type="match status" value="1"/>
</dbReference>
<dbReference type="InterPro" id="IPR027417">
    <property type="entry name" value="P-loop_NTPase"/>
</dbReference>
<feature type="transmembrane region" description="Helical" evidence="10">
    <location>
        <begin position="296"/>
        <end position="317"/>
    </location>
</feature>
<evidence type="ECO:0000256" key="7">
    <source>
        <dbReference type="ARBA" id="ARBA00022989"/>
    </source>
</evidence>
<keyword evidence="4 10" id="KW-0812">Transmembrane</keyword>
<comment type="caution">
    <text evidence="13">The sequence shown here is derived from an EMBL/GenBank/DDBJ whole genome shotgun (WGS) entry which is preliminary data.</text>
</comment>
<dbReference type="InterPro" id="IPR011527">
    <property type="entry name" value="ABC1_TM_dom"/>
</dbReference>
<keyword evidence="7 10" id="KW-1133">Transmembrane helix</keyword>
<dbReference type="GO" id="GO:0045454">
    <property type="term" value="P:cell redox homeostasis"/>
    <property type="evidence" value="ECO:0007669"/>
    <property type="project" value="InterPro"/>
</dbReference>
<dbReference type="SMART" id="SM00382">
    <property type="entry name" value="AAA"/>
    <property type="match status" value="1"/>
</dbReference>
<feature type="domain" description="ABC transporter" evidence="11">
    <location>
        <begin position="388"/>
        <end position="622"/>
    </location>
</feature>
<evidence type="ECO:0000256" key="6">
    <source>
        <dbReference type="ARBA" id="ARBA00022840"/>
    </source>
</evidence>
<evidence type="ECO:0000256" key="5">
    <source>
        <dbReference type="ARBA" id="ARBA00022741"/>
    </source>
</evidence>
<dbReference type="FunFam" id="3.40.50.300:FF:000299">
    <property type="entry name" value="ABC transporter ATP-binding protein/permease"/>
    <property type="match status" value="1"/>
</dbReference>
<evidence type="ECO:0000259" key="11">
    <source>
        <dbReference type="PROSITE" id="PS50893"/>
    </source>
</evidence>
<dbReference type="Pfam" id="PF00664">
    <property type="entry name" value="ABC_membrane"/>
    <property type="match status" value="1"/>
</dbReference>
<dbReference type="GO" id="GO:0005886">
    <property type="term" value="C:plasma membrane"/>
    <property type="evidence" value="ECO:0007669"/>
    <property type="project" value="UniProtKB-SubCell"/>
</dbReference>
<evidence type="ECO:0000259" key="12">
    <source>
        <dbReference type="PROSITE" id="PS50929"/>
    </source>
</evidence>
<keyword evidence="2" id="KW-0813">Transport</keyword>
<reference evidence="13 14" key="1">
    <citation type="journal article" date="2017" name="BMC Genomics">
        <title>Comparative genomic and phylogenomic analyses of the Bifidobacteriaceae family.</title>
        <authorList>
            <person name="Lugli G.A."/>
            <person name="Milani C."/>
            <person name="Turroni F."/>
            <person name="Duranti S."/>
            <person name="Mancabelli L."/>
            <person name="Mangifesta M."/>
            <person name="Ferrario C."/>
            <person name="Modesto M."/>
            <person name="Mattarelli P."/>
            <person name="Jiri K."/>
            <person name="van Sinderen D."/>
            <person name="Ventura M."/>
        </authorList>
    </citation>
    <scope>NUCLEOTIDE SEQUENCE [LARGE SCALE GENOMIC DNA]</scope>
    <source>
        <strain evidence="13 14">LMG 28769</strain>
    </source>
</reference>
<keyword evidence="6" id="KW-0067">ATP-binding</keyword>
<dbReference type="AlphaFoldDB" id="A0A261G2F5"/>
<evidence type="ECO:0000313" key="14">
    <source>
        <dbReference type="Proteomes" id="UP000216451"/>
    </source>
</evidence>
<sequence>MRWVAITLTTDSNGDDGRAVNVGMNNVISARGSETNESSAHHGLGSYLEAWHHDHWFWPYLRQNRWHLALIFCMGALTFVCAAGLMFTSGYLISRSARHPYNVLMVYVPIVLTRAFGLGRPTFSYLERILSHDWVLHVVSKLRVNLYKTLAKDASFLNEHEQTGSVLGVLADDLDHLENFYLRTIFPTIVAFIVWLLVAISMGVFSWQTCLLILCIFALVLLLAPRVSLQFADIHYHREKAARNAEYTKVAEEYLGLSDWVITHRSEQFVSTGGHEFDTIAKSARSRESFERWRDFCIQLAFAGATVVLMIASMLVLTTSTSLANYAAAVVLSIFPLIDCFIVVAQAVEEVPLYSESLAHLNGLSARVEADQLPALPQQPLDDEIESIDFDHVTFRYGPEETLLLDDFSLHITAGQKVALLGPSGEGKTTILQLLLGDLIPTSGEIRINGIPVRALQDARKHLFGYLNQDPFIFRASIGNNIRLGNAKATDEDVWNALKTVELDEMVRQLPDGLNTLVGEMGSTLSGGQRERLALARILVKDTPIVLLDEPTIGLDPITERHLMSTIFQANERRTLLWVTHHLQGLEHADWMVFLEHGHILMQGHPNELYRSNTRFRTLYRMDIADM</sequence>
<dbReference type="Pfam" id="PF00005">
    <property type="entry name" value="ABC_tran"/>
    <property type="match status" value="1"/>
</dbReference>
<feature type="transmembrane region" description="Helical" evidence="10">
    <location>
        <begin position="99"/>
        <end position="118"/>
    </location>
</feature>
<evidence type="ECO:0000256" key="2">
    <source>
        <dbReference type="ARBA" id="ARBA00022448"/>
    </source>
</evidence>
<organism evidence="13 14">
    <name type="scientific">Bifidobacterium aquikefiri</name>
    <dbReference type="NCBI Taxonomy" id="1653207"/>
    <lineage>
        <taxon>Bacteria</taxon>
        <taxon>Bacillati</taxon>
        <taxon>Actinomycetota</taxon>
        <taxon>Actinomycetes</taxon>
        <taxon>Bifidobacteriales</taxon>
        <taxon>Bifidobacteriaceae</taxon>
        <taxon>Bifidobacterium</taxon>
    </lineage>
</organism>
<dbReference type="GO" id="GO:0034775">
    <property type="term" value="P:glutathione transmembrane transport"/>
    <property type="evidence" value="ECO:0007669"/>
    <property type="project" value="InterPro"/>
</dbReference>
<evidence type="ECO:0000256" key="10">
    <source>
        <dbReference type="SAM" id="Phobius"/>
    </source>
</evidence>
<dbReference type="EMBL" id="MWXA01000009">
    <property type="protein sequence ID" value="OZG65166.1"/>
    <property type="molecule type" value="Genomic_DNA"/>
</dbReference>
<keyword evidence="5" id="KW-0547">Nucleotide-binding</keyword>
<name>A0A261G2F5_9BIFI</name>
<dbReference type="InterPro" id="IPR003439">
    <property type="entry name" value="ABC_transporter-like_ATP-bd"/>
</dbReference>
<dbReference type="PANTHER" id="PTHR24221:SF653">
    <property type="entry name" value="TRANSPORT ATP-BINDING PROTEIN CYDC"/>
    <property type="match status" value="1"/>
</dbReference>
<accession>A0A261G2F5</accession>
<keyword evidence="3" id="KW-1003">Cell membrane</keyword>
<dbReference type="InterPro" id="IPR036640">
    <property type="entry name" value="ABC1_TM_sf"/>
</dbReference>
<dbReference type="Gene3D" id="3.40.50.300">
    <property type="entry name" value="P-loop containing nucleotide triphosphate hydrolases"/>
    <property type="match status" value="1"/>
</dbReference>